<accession>A0A0F9UDK2</accession>
<sequence>MRYTDDDRSLYEQYAYPERTKSSQGKKYHLVDKIIFYILRGFSFVGCEDPFGRRHLFHKYDLRSNWTYLHTSHIDLLSTSHCVYCGRQRR</sequence>
<evidence type="ECO:0000313" key="1">
    <source>
        <dbReference type="EMBL" id="KKN59296.1"/>
    </source>
</evidence>
<reference evidence="1" key="1">
    <citation type="journal article" date="2015" name="Nature">
        <title>Complex archaea that bridge the gap between prokaryotes and eukaryotes.</title>
        <authorList>
            <person name="Spang A."/>
            <person name="Saw J.H."/>
            <person name="Jorgensen S.L."/>
            <person name="Zaremba-Niedzwiedzka K."/>
            <person name="Martijn J."/>
            <person name="Lind A.E."/>
            <person name="van Eijk R."/>
            <person name="Schleper C."/>
            <person name="Guy L."/>
            <person name="Ettema T.J."/>
        </authorList>
    </citation>
    <scope>NUCLEOTIDE SEQUENCE</scope>
</reference>
<dbReference type="EMBL" id="LAZR01000732">
    <property type="protein sequence ID" value="KKN59296.1"/>
    <property type="molecule type" value="Genomic_DNA"/>
</dbReference>
<dbReference type="AlphaFoldDB" id="A0A0F9UDK2"/>
<proteinExistence type="predicted"/>
<protein>
    <submittedName>
        <fullName evidence="1">Uncharacterized protein</fullName>
    </submittedName>
</protein>
<organism evidence="1">
    <name type="scientific">marine sediment metagenome</name>
    <dbReference type="NCBI Taxonomy" id="412755"/>
    <lineage>
        <taxon>unclassified sequences</taxon>
        <taxon>metagenomes</taxon>
        <taxon>ecological metagenomes</taxon>
    </lineage>
</organism>
<name>A0A0F9UDK2_9ZZZZ</name>
<gene>
    <name evidence="1" type="ORF">LCGC14_0543950</name>
</gene>
<comment type="caution">
    <text evidence="1">The sequence shown here is derived from an EMBL/GenBank/DDBJ whole genome shotgun (WGS) entry which is preliminary data.</text>
</comment>